<sequence>MSTPPLTTISPDLAAWAQIASAAVLHALDTDDAPPFPTGTPDATLRVVRRAST</sequence>
<keyword evidence="2" id="KW-1185">Reference proteome</keyword>
<reference evidence="1 2" key="1">
    <citation type="submission" date="2019-07" db="EMBL/GenBank/DDBJ databases">
        <title>Whole genome shotgun sequence of Cellulomonas persica NBRC 101101.</title>
        <authorList>
            <person name="Hosoyama A."/>
            <person name="Uohara A."/>
            <person name="Ohji S."/>
            <person name="Ichikawa N."/>
        </authorList>
    </citation>
    <scope>NUCLEOTIDE SEQUENCE [LARGE SCALE GENOMIC DNA]</scope>
    <source>
        <strain evidence="1 2">NBRC 101101</strain>
    </source>
</reference>
<proteinExistence type="predicted"/>
<comment type="caution">
    <text evidence="1">The sequence shown here is derived from an EMBL/GenBank/DDBJ whole genome shotgun (WGS) entry which is preliminary data.</text>
</comment>
<evidence type="ECO:0000313" key="1">
    <source>
        <dbReference type="EMBL" id="GEK16503.1"/>
    </source>
</evidence>
<accession>A0A510UPB3</accession>
<dbReference type="RefSeq" id="WP_186811354.1">
    <property type="nucleotide sequence ID" value="NZ_BJUA01000001.1"/>
</dbReference>
<organism evidence="1 2">
    <name type="scientific">Cellulomonas persica</name>
    <dbReference type="NCBI Taxonomy" id="76861"/>
    <lineage>
        <taxon>Bacteria</taxon>
        <taxon>Bacillati</taxon>
        <taxon>Actinomycetota</taxon>
        <taxon>Actinomycetes</taxon>
        <taxon>Micrococcales</taxon>
        <taxon>Cellulomonadaceae</taxon>
        <taxon>Cellulomonas</taxon>
    </lineage>
</organism>
<name>A0A510UPB3_9CELL</name>
<dbReference type="EMBL" id="BJUA01000001">
    <property type="protein sequence ID" value="GEK16503.1"/>
    <property type="molecule type" value="Genomic_DNA"/>
</dbReference>
<gene>
    <name evidence="1" type="ORF">CPE01_02360</name>
</gene>
<evidence type="ECO:0000313" key="2">
    <source>
        <dbReference type="Proteomes" id="UP000321386"/>
    </source>
</evidence>
<protein>
    <submittedName>
        <fullName evidence="1">Uncharacterized protein</fullName>
    </submittedName>
</protein>
<dbReference type="Proteomes" id="UP000321386">
    <property type="component" value="Unassembled WGS sequence"/>
</dbReference>
<dbReference type="AlphaFoldDB" id="A0A510UPB3"/>